<accession>A0A6G4TXI7</accession>
<feature type="transmembrane region" description="Helical" evidence="7">
    <location>
        <begin position="127"/>
        <end position="147"/>
    </location>
</feature>
<keyword evidence="4 7" id="KW-0812">Transmembrane</keyword>
<comment type="similarity">
    <text evidence="2">Belongs to the DoxX family.</text>
</comment>
<evidence type="ECO:0000256" key="7">
    <source>
        <dbReference type="SAM" id="Phobius"/>
    </source>
</evidence>
<evidence type="ECO:0000256" key="5">
    <source>
        <dbReference type="ARBA" id="ARBA00022989"/>
    </source>
</evidence>
<proteinExistence type="inferred from homology"/>
<keyword evidence="5 7" id="KW-1133">Transmembrane helix</keyword>
<dbReference type="InterPro" id="IPR051907">
    <property type="entry name" value="DoxX-like_oxidoreductase"/>
</dbReference>
<comment type="subcellular location">
    <subcellularLocation>
        <location evidence="1">Cell membrane</location>
        <topology evidence="1">Multi-pass membrane protein</topology>
    </subcellularLocation>
</comment>
<feature type="transmembrane region" description="Helical" evidence="7">
    <location>
        <begin position="90"/>
        <end position="115"/>
    </location>
</feature>
<evidence type="ECO:0000256" key="2">
    <source>
        <dbReference type="ARBA" id="ARBA00006679"/>
    </source>
</evidence>
<sequence>MSMDTSGIRSPAGEAGPAAARAGVRAEDVGLLLVRVVFGLLLAGHGTQKLFGWFGGGGLEAEAGEMAGDGYEPGKLFAVVAGCSETGGGLLFAAGLLTPLGCAAIVGTMINAIATELEAGVYEGYELALTYLTAATAVAFTGPGRLALDAGRPWQRSGFGWAAAALGLAAGTAAVTLVLRAV</sequence>
<evidence type="ECO:0000256" key="3">
    <source>
        <dbReference type="ARBA" id="ARBA00022475"/>
    </source>
</evidence>
<feature type="transmembrane region" description="Helical" evidence="7">
    <location>
        <begin position="159"/>
        <end position="179"/>
    </location>
</feature>
<dbReference type="EMBL" id="JAAKZV010000041">
    <property type="protein sequence ID" value="NGN64695.1"/>
    <property type="molecule type" value="Genomic_DNA"/>
</dbReference>
<dbReference type="AlphaFoldDB" id="A0A6G4TXI7"/>
<evidence type="ECO:0000256" key="1">
    <source>
        <dbReference type="ARBA" id="ARBA00004651"/>
    </source>
</evidence>
<protein>
    <submittedName>
        <fullName evidence="8">DoxX family protein</fullName>
    </submittedName>
</protein>
<organism evidence="8 9">
    <name type="scientific">Streptomyces coryli</name>
    <dbReference type="NCBI Taxonomy" id="1128680"/>
    <lineage>
        <taxon>Bacteria</taxon>
        <taxon>Bacillati</taxon>
        <taxon>Actinomycetota</taxon>
        <taxon>Actinomycetes</taxon>
        <taxon>Kitasatosporales</taxon>
        <taxon>Streptomycetaceae</taxon>
        <taxon>Streptomyces</taxon>
    </lineage>
</organism>
<gene>
    <name evidence="8" type="ORF">G5C51_12380</name>
</gene>
<keyword evidence="3" id="KW-1003">Cell membrane</keyword>
<dbReference type="Pfam" id="PF07681">
    <property type="entry name" value="DoxX"/>
    <property type="match status" value="1"/>
</dbReference>
<comment type="caution">
    <text evidence="8">The sequence shown here is derived from an EMBL/GenBank/DDBJ whole genome shotgun (WGS) entry which is preliminary data.</text>
</comment>
<evidence type="ECO:0000256" key="6">
    <source>
        <dbReference type="ARBA" id="ARBA00023136"/>
    </source>
</evidence>
<dbReference type="GO" id="GO:0005886">
    <property type="term" value="C:plasma membrane"/>
    <property type="evidence" value="ECO:0007669"/>
    <property type="project" value="UniProtKB-SubCell"/>
</dbReference>
<dbReference type="PANTHER" id="PTHR33452">
    <property type="entry name" value="OXIDOREDUCTASE CATD-RELATED"/>
    <property type="match status" value="1"/>
</dbReference>
<dbReference type="PANTHER" id="PTHR33452:SF1">
    <property type="entry name" value="INNER MEMBRANE PROTEIN YPHA-RELATED"/>
    <property type="match status" value="1"/>
</dbReference>
<reference evidence="8 9" key="1">
    <citation type="submission" date="2020-02" db="EMBL/GenBank/DDBJ databases">
        <title>Whole-genome analyses of novel actinobacteria.</title>
        <authorList>
            <person name="Sahin N."/>
        </authorList>
    </citation>
    <scope>NUCLEOTIDE SEQUENCE [LARGE SCALE GENOMIC DNA]</scope>
    <source>
        <strain evidence="8 9">A7024</strain>
    </source>
</reference>
<evidence type="ECO:0000256" key="4">
    <source>
        <dbReference type="ARBA" id="ARBA00022692"/>
    </source>
</evidence>
<evidence type="ECO:0000313" key="9">
    <source>
        <dbReference type="Proteomes" id="UP000481583"/>
    </source>
</evidence>
<evidence type="ECO:0000313" key="8">
    <source>
        <dbReference type="EMBL" id="NGN64695.1"/>
    </source>
</evidence>
<dbReference type="Proteomes" id="UP000481583">
    <property type="component" value="Unassembled WGS sequence"/>
</dbReference>
<dbReference type="InterPro" id="IPR032808">
    <property type="entry name" value="DoxX"/>
</dbReference>
<dbReference type="RefSeq" id="WP_165236432.1">
    <property type="nucleotide sequence ID" value="NZ_JAAKZV010000041.1"/>
</dbReference>
<keyword evidence="6 7" id="KW-0472">Membrane</keyword>
<name>A0A6G4TXI7_9ACTN</name>
<keyword evidence="9" id="KW-1185">Reference proteome</keyword>